<accession>A0ACB8FTG1</accession>
<sequence length="417" mass="48011">MNIKTQLPSFYRMVPREELQCAGMVQLLLHFQWTWIGTITGDYDLGDKFLQTFVPMLSKKHICVALMVKIPVVTHVVNMMELWITWKPLYYSLQRSTVKAFIVNADHKTMSLFQWLLFMNSVSEGIPETSFTKVWIMTAHWEFSSLSMYRGLDISVFHGALSFAVHSKEITEFPKFLQFLQPDSPNGDGFLRLFWEQAFNCVFHDSVERLENSDICTGEEKLETLPGVLFETSMTGLSYSIYNAVYSIAHALHKVYVYRGKLGEKEGRGRMDLPYLQHWQIHPFLRRISFNNNAGDLVHFNENGELEAGLDIVNWVTFPNQSFLRVKVGMLDPQTSPGHELSVKVEAITWPNTFNQVMPRAVCNGNCHPGYYKEKKEGEQFCCYNCVPCPEGKISDQKGFDGRISKMDDPEYHETSS</sequence>
<gene>
    <name evidence="1" type="ORF">K3G42_005254</name>
</gene>
<protein>
    <submittedName>
        <fullName evidence="1">Uncharacterized protein</fullName>
    </submittedName>
</protein>
<organism evidence="1 2">
    <name type="scientific">Sphaerodactylus townsendi</name>
    <dbReference type="NCBI Taxonomy" id="933632"/>
    <lineage>
        <taxon>Eukaryota</taxon>
        <taxon>Metazoa</taxon>
        <taxon>Chordata</taxon>
        <taxon>Craniata</taxon>
        <taxon>Vertebrata</taxon>
        <taxon>Euteleostomi</taxon>
        <taxon>Lepidosauria</taxon>
        <taxon>Squamata</taxon>
        <taxon>Bifurcata</taxon>
        <taxon>Gekkota</taxon>
        <taxon>Sphaerodactylidae</taxon>
        <taxon>Sphaerodactylus</taxon>
    </lineage>
</organism>
<keyword evidence="2" id="KW-1185">Reference proteome</keyword>
<evidence type="ECO:0000313" key="2">
    <source>
        <dbReference type="Proteomes" id="UP000827872"/>
    </source>
</evidence>
<name>A0ACB8FTG1_9SAUR</name>
<dbReference type="EMBL" id="CM037624">
    <property type="protein sequence ID" value="KAH8010475.1"/>
    <property type="molecule type" value="Genomic_DNA"/>
</dbReference>
<evidence type="ECO:0000313" key="1">
    <source>
        <dbReference type="EMBL" id="KAH8010475.1"/>
    </source>
</evidence>
<reference evidence="1" key="1">
    <citation type="submission" date="2021-08" db="EMBL/GenBank/DDBJ databases">
        <title>The first chromosome-level gecko genome reveals the dynamic sex chromosomes of Neotropical dwarf geckos (Sphaerodactylidae: Sphaerodactylus).</title>
        <authorList>
            <person name="Pinto B.J."/>
            <person name="Keating S.E."/>
            <person name="Gamble T."/>
        </authorList>
    </citation>
    <scope>NUCLEOTIDE SEQUENCE</scope>
    <source>
        <strain evidence="1">TG3544</strain>
    </source>
</reference>
<proteinExistence type="predicted"/>
<comment type="caution">
    <text evidence="1">The sequence shown here is derived from an EMBL/GenBank/DDBJ whole genome shotgun (WGS) entry which is preliminary data.</text>
</comment>
<dbReference type="Proteomes" id="UP000827872">
    <property type="component" value="Linkage Group LG11"/>
</dbReference>